<proteinExistence type="predicted"/>
<feature type="region of interest" description="Disordered" evidence="4">
    <location>
        <begin position="350"/>
        <end position="394"/>
    </location>
</feature>
<dbReference type="CDD" id="cd12245">
    <property type="entry name" value="RRM_scw1_like"/>
    <property type="match status" value="1"/>
</dbReference>
<dbReference type="Proteomes" id="UP000001744">
    <property type="component" value="Unassembled WGS sequence"/>
</dbReference>
<keyword evidence="8" id="KW-1185">Reference proteome</keyword>
<protein>
    <recommendedName>
        <fullName evidence="5">RRM domain-containing protein</fullName>
    </recommendedName>
</protein>
<dbReference type="AlphaFoldDB" id="B6JZ21"/>
<dbReference type="InterPro" id="IPR012677">
    <property type="entry name" value="Nucleotide-bd_a/b_plait_sf"/>
</dbReference>
<reference evidence="6 8" key="1">
    <citation type="journal article" date="2011" name="Science">
        <title>Comparative functional genomics of the fission yeasts.</title>
        <authorList>
            <person name="Rhind N."/>
            <person name="Chen Z."/>
            <person name="Yassour M."/>
            <person name="Thompson D.A."/>
            <person name="Haas B.J."/>
            <person name="Habib N."/>
            <person name="Wapinski I."/>
            <person name="Roy S."/>
            <person name="Lin M.F."/>
            <person name="Heiman D.I."/>
            <person name="Young S.K."/>
            <person name="Furuya K."/>
            <person name="Guo Y."/>
            <person name="Pidoux A."/>
            <person name="Chen H.M."/>
            <person name="Robbertse B."/>
            <person name="Goldberg J.M."/>
            <person name="Aoki K."/>
            <person name="Bayne E.H."/>
            <person name="Berlin A.M."/>
            <person name="Desjardins C.A."/>
            <person name="Dobbs E."/>
            <person name="Dukaj L."/>
            <person name="Fan L."/>
            <person name="FitzGerald M.G."/>
            <person name="French C."/>
            <person name="Gujja S."/>
            <person name="Hansen K."/>
            <person name="Keifenheim D."/>
            <person name="Levin J.Z."/>
            <person name="Mosher R.A."/>
            <person name="Mueller C.A."/>
            <person name="Pfiffner J."/>
            <person name="Priest M."/>
            <person name="Russ C."/>
            <person name="Smialowska A."/>
            <person name="Swoboda P."/>
            <person name="Sykes S.M."/>
            <person name="Vaughn M."/>
            <person name="Vengrova S."/>
            <person name="Yoder R."/>
            <person name="Zeng Q."/>
            <person name="Allshire R."/>
            <person name="Baulcombe D."/>
            <person name="Birren B.W."/>
            <person name="Brown W."/>
            <person name="Ekwall K."/>
            <person name="Kellis M."/>
            <person name="Leatherwood J."/>
            <person name="Levin H."/>
            <person name="Margalit H."/>
            <person name="Martienssen R."/>
            <person name="Nieduszynski C.A."/>
            <person name="Spatafora J.W."/>
            <person name="Friedman N."/>
            <person name="Dalgaard J.Z."/>
            <person name="Baumann P."/>
            <person name="Niki H."/>
            <person name="Regev A."/>
            <person name="Nusbaum C."/>
        </authorList>
    </citation>
    <scope>NUCLEOTIDE SEQUENCE [LARGE SCALE GENOMIC DNA]</scope>
    <source>
        <strain evidence="8">yFS275 / FY16936</strain>
    </source>
</reference>
<dbReference type="VEuPathDB" id="FungiDB:SJAG_01843"/>
<name>B6JZ21_SCHJY</name>
<dbReference type="FunFam" id="3.30.70.330:FF:000089">
    <property type="entry name" value="RNA binding protein"/>
    <property type="match status" value="1"/>
</dbReference>
<sequence length="597" mass="64465">MNMQFSQMIPQQPFDNGASFKTSPSTLEAIWKSKLNEPLSIGLDNPASNAFSNPSNLNFLRRKSSTKPPLMGGIDSSTVTSNAPVSKPIDGGLFRNNFHLPQGLDEDLEDDAFSCSLQMFHHFPKDFDERELFGIFTFCPGFKKAQLVREHGEPVAIATFTTPSLAAAAKQQLLKSPVYSFTIVQSDTTPVRCDNVGAPGQPPEPSDASRRPSFAKQFPSREKDGIAAPHLLNTATGLQRFENVPNEVRNPVSLSENPSVFPYASSGGLTGSSLLPIDRGVWGKMPMGSPDDNQRTSDSESSWDSFKLNQTFSVQKLSPFVTAQHTNLATKMQSPTSAFPVPMHLSSASETTTTTSYSPPRTSVSATSDTQDKVATSKQSSTSPSLRSNTHVRTHSADYSSIAAQNANVPSFEPASRHSSSPKKPVVMPMVNTNPADQNPPCNTLYVGNLAANTKEDELRELFSRQRGYRRLCFRTKGISPMCFVEFEDVKYATAALFELQGVCLSNSVKGGIRLSFSKNPLGVRSSADNATSVFGANLNAVCVASPAGLERKSSSNLKAASNASADKQSQSSSGSRTPEDEVSKARLEESADLFGK</sequence>
<feature type="region of interest" description="Disordered" evidence="4">
    <location>
        <begin position="555"/>
        <end position="597"/>
    </location>
</feature>
<evidence type="ECO:0000256" key="2">
    <source>
        <dbReference type="ARBA" id="ARBA00022884"/>
    </source>
</evidence>
<dbReference type="OrthoDB" id="431169at2759"/>
<dbReference type="eggNOG" id="KOG0118">
    <property type="taxonomic scope" value="Eukaryota"/>
</dbReference>
<feature type="region of interest" description="Disordered" evidence="4">
    <location>
        <begin position="1"/>
        <end position="20"/>
    </location>
</feature>
<dbReference type="SUPFAM" id="SSF54928">
    <property type="entry name" value="RNA-binding domain, RBD"/>
    <property type="match status" value="1"/>
</dbReference>
<evidence type="ECO:0000313" key="6">
    <source>
        <dbReference type="EMBL" id="EEB06789.2"/>
    </source>
</evidence>
<accession>B6JZ21</accession>
<dbReference type="STRING" id="402676.B6JZ21"/>
<evidence type="ECO:0000256" key="3">
    <source>
        <dbReference type="PROSITE-ProRule" id="PRU00176"/>
    </source>
</evidence>
<evidence type="ECO:0000259" key="5">
    <source>
        <dbReference type="PROSITE" id="PS50102"/>
    </source>
</evidence>
<dbReference type="EMBL" id="KE651168">
    <property type="protein sequence ID" value="EEB06789.2"/>
    <property type="molecule type" value="Genomic_DNA"/>
</dbReference>
<feature type="region of interest" description="Disordered" evidence="4">
    <location>
        <begin position="281"/>
        <end position="303"/>
    </location>
</feature>
<keyword evidence="1" id="KW-0597">Phosphoprotein</keyword>
<organism evidence="6 8">
    <name type="scientific">Schizosaccharomyces japonicus (strain yFS275 / FY16936)</name>
    <name type="common">Fission yeast</name>
    <dbReference type="NCBI Taxonomy" id="402676"/>
    <lineage>
        <taxon>Eukaryota</taxon>
        <taxon>Fungi</taxon>
        <taxon>Dikarya</taxon>
        <taxon>Ascomycota</taxon>
        <taxon>Taphrinomycotina</taxon>
        <taxon>Schizosaccharomycetes</taxon>
        <taxon>Schizosaccharomycetales</taxon>
        <taxon>Schizosaccharomycetaceae</taxon>
        <taxon>Schizosaccharomyces</taxon>
    </lineage>
</organism>
<dbReference type="RefSeq" id="XP_002173082.2">
    <property type="nucleotide sequence ID" value="XM_002173046.2"/>
</dbReference>
<evidence type="ECO:0000256" key="1">
    <source>
        <dbReference type="ARBA" id="ARBA00022553"/>
    </source>
</evidence>
<dbReference type="PANTHER" id="PTHR10501">
    <property type="entry name" value="U1 SMALL NUCLEAR RIBONUCLEOPROTEIN A/U2 SMALL NUCLEAR RIBONUCLEOPROTEIN B"/>
    <property type="match status" value="1"/>
</dbReference>
<keyword evidence="2 3" id="KW-0694">RNA-binding</keyword>
<dbReference type="InterPro" id="IPR035979">
    <property type="entry name" value="RBD_domain_sf"/>
</dbReference>
<dbReference type="JaponicusDB" id="SJAG_01843">
    <property type="gene designation" value="mde7"/>
</dbReference>
<dbReference type="Pfam" id="PF00076">
    <property type="entry name" value="RRM_1"/>
    <property type="match status" value="1"/>
</dbReference>
<feature type="compositionally biased region" description="Polar residues" evidence="4">
    <location>
        <begin position="366"/>
        <end position="394"/>
    </location>
</feature>
<dbReference type="PROSITE" id="PS50102">
    <property type="entry name" value="RRM"/>
    <property type="match status" value="1"/>
</dbReference>
<feature type="domain" description="RRM" evidence="5">
    <location>
        <begin position="443"/>
        <end position="520"/>
    </location>
</feature>
<evidence type="ECO:0000313" key="7">
    <source>
        <dbReference type="JaponicusDB" id="SJAG_01843"/>
    </source>
</evidence>
<dbReference type="HOGENOM" id="CLU_457204_0_0_1"/>
<feature type="compositionally biased region" description="Low complexity" evidence="4">
    <location>
        <begin position="350"/>
        <end position="365"/>
    </location>
</feature>
<dbReference type="InterPro" id="IPR000504">
    <property type="entry name" value="RRM_dom"/>
</dbReference>
<dbReference type="GeneID" id="7048026"/>
<gene>
    <name evidence="7" type="primary">mde7</name>
    <name evidence="6" type="ORF">SJAG_01843</name>
</gene>
<feature type="compositionally biased region" description="Basic and acidic residues" evidence="4">
    <location>
        <begin position="578"/>
        <end position="597"/>
    </location>
</feature>
<feature type="region of interest" description="Disordered" evidence="4">
    <location>
        <begin position="192"/>
        <end position="220"/>
    </location>
</feature>
<evidence type="ECO:0000256" key="4">
    <source>
        <dbReference type="SAM" id="MobiDB-lite"/>
    </source>
</evidence>
<evidence type="ECO:0000313" key="8">
    <source>
        <dbReference type="Proteomes" id="UP000001744"/>
    </source>
</evidence>
<dbReference type="SMART" id="SM00360">
    <property type="entry name" value="RRM"/>
    <property type="match status" value="1"/>
</dbReference>
<dbReference type="Gene3D" id="3.30.70.330">
    <property type="match status" value="2"/>
</dbReference>
<feature type="compositionally biased region" description="Low complexity" evidence="4">
    <location>
        <begin position="555"/>
        <end position="576"/>
    </location>
</feature>
<dbReference type="GO" id="GO:0003729">
    <property type="term" value="F:mRNA binding"/>
    <property type="evidence" value="ECO:0000318"/>
    <property type="project" value="GO_Central"/>
</dbReference>